<dbReference type="EMBL" id="FRAC01000015">
    <property type="protein sequence ID" value="SHK69744.1"/>
    <property type="molecule type" value="Genomic_DNA"/>
</dbReference>
<proteinExistence type="predicted"/>
<dbReference type="InterPro" id="IPR027417">
    <property type="entry name" value="P-loop_NTPase"/>
</dbReference>
<evidence type="ECO:0000313" key="2">
    <source>
        <dbReference type="Proteomes" id="UP000184386"/>
    </source>
</evidence>
<dbReference type="STRING" id="1121322.SAMN02745136_03133"/>
<name>A0A1M6UKH7_9FIRM</name>
<organism evidence="1 2">
    <name type="scientific">Anaerocolumna jejuensis DSM 15929</name>
    <dbReference type="NCBI Taxonomy" id="1121322"/>
    <lineage>
        <taxon>Bacteria</taxon>
        <taxon>Bacillati</taxon>
        <taxon>Bacillota</taxon>
        <taxon>Clostridia</taxon>
        <taxon>Lachnospirales</taxon>
        <taxon>Lachnospiraceae</taxon>
        <taxon>Anaerocolumna</taxon>
    </lineage>
</organism>
<dbReference type="Gene3D" id="3.40.50.300">
    <property type="entry name" value="P-loop containing nucleotide triphosphate hydrolases"/>
    <property type="match status" value="1"/>
</dbReference>
<dbReference type="RefSeq" id="WP_073277567.1">
    <property type="nucleotide sequence ID" value="NZ_FRAC01000015.1"/>
</dbReference>
<dbReference type="Proteomes" id="UP000184386">
    <property type="component" value="Unassembled WGS sequence"/>
</dbReference>
<protein>
    <recommendedName>
        <fullName evidence="3">Cellulose biosynthesis protein BcsQ</fullName>
    </recommendedName>
</protein>
<evidence type="ECO:0008006" key="3">
    <source>
        <dbReference type="Google" id="ProtNLM"/>
    </source>
</evidence>
<sequence length="274" mass="31366">MNISVISPHVHGNGNTTVAALLAYELSSRNKSVCLTHVTSKSESMFPYFGLEESDDQTSNPLQLINLIREGGLRKEDIGNYCREITERFDLFSLDTFVSRTGKDKNVNDEQMQTVLSFICKDFPYDYIVFDIDENNLEKENVKLVLAHTDCLIIVLTQSLSELQRFSGQKAKILKQTANIPNLVVMNKYIDMIGTDKDAANVLGIKHPSKWYHIRFSQWIPYCENRGQLKYLSEQIQKRNVDVLELDADIKHLVSGIQSIKQAVREEKRKARGY</sequence>
<reference evidence="1 2" key="1">
    <citation type="submission" date="2016-11" db="EMBL/GenBank/DDBJ databases">
        <authorList>
            <person name="Jaros S."/>
            <person name="Januszkiewicz K."/>
            <person name="Wedrychowicz H."/>
        </authorList>
    </citation>
    <scope>NUCLEOTIDE SEQUENCE [LARGE SCALE GENOMIC DNA]</scope>
    <source>
        <strain evidence="1 2">DSM 15929</strain>
    </source>
</reference>
<dbReference type="OrthoDB" id="2079663at2"/>
<dbReference type="AlphaFoldDB" id="A0A1M6UKH7"/>
<accession>A0A1M6UKH7</accession>
<keyword evidence="2" id="KW-1185">Reference proteome</keyword>
<gene>
    <name evidence="1" type="ORF">SAMN02745136_03133</name>
</gene>
<dbReference type="SUPFAM" id="SSF52540">
    <property type="entry name" value="P-loop containing nucleoside triphosphate hydrolases"/>
    <property type="match status" value="1"/>
</dbReference>
<evidence type="ECO:0000313" key="1">
    <source>
        <dbReference type="EMBL" id="SHK69744.1"/>
    </source>
</evidence>